<evidence type="ECO:0000313" key="6">
    <source>
        <dbReference type="EMBL" id="CDR14032.1"/>
    </source>
</evidence>
<evidence type="ECO:0000256" key="5">
    <source>
        <dbReference type="ARBA" id="ARBA00022927"/>
    </source>
</evidence>
<dbReference type="InterPro" id="IPR041653">
    <property type="entry name" value="Importin_rep_4"/>
</dbReference>
<comment type="subcellular location">
    <subcellularLocation>
        <location evidence="1">Cytoplasm</location>
    </subcellularLocation>
</comment>
<dbReference type="GO" id="GO:0006606">
    <property type="term" value="P:protein import into nucleus"/>
    <property type="evidence" value="ECO:0007669"/>
    <property type="project" value="InterPro"/>
</dbReference>
<dbReference type="SUPFAM" id="SSF48371">
    <property type="entry name" value="ARM repeat"/>
    <property type="match status" value="1"/>
</dbReference>
<dbReference type="Pfam" id="PF18808">
    <property type="entry name" value="Importin_rep_4"/>
    <property type="match status" value="1"/>
</dbReference>
<dbReference type="PANTHER" id="PTHR10527">
    <property type="entry name" value="IMPORTIN BETA"/>
    <property type="match status" value="1"/>
</dbReference>
<evidence type="ECO:0000256" key="3">
    <source>
        <dbReference type="ARBA" id="ARBA00022490"/>
    </source>
</evidence>
<dbReference type="InterPro" id="IPR011989">
    <property type="entry name" value="ARM-like"/>
</dbReference>
<dbReference type="Proteomes" id="UP000193380">
    <property type="component" value="Unassembled WGS sequence"/>
</dbReference>
<name>A0A061A8J3_ONCMY</name>
<dbReference type="InterPro" id="IPR040122">
    <property type="entry name" value="Importin_beta"/>
</dbReference>
<reference evidence="6" key="2">
    <citation type="submission" date="2014-03" db="EMBL/GenBank/DDBJ databases">
        <authorList>
            <person name="Genoscope - CEA"/>
        </authorList>
    </citation>
    <scope>NUCLEOTIDE SEQUENCE</scope>
</reference>
<dbReference type="GO" id="GO:0005634">
    <property type="term" value="C:nucleus"/>
    <property type="evidence" value="ECO:0007669"/>
    <property type="project" value="UniProtKB-SubCell"/>
</dbReference>
<proteinExistence type="predicted"/>
<evidence type="ECO:0000256" key="4">
    <source>
        <dbReference type="ARBA" id="ARBA00022737"/>
    </source>
</evidence>
<accession>A0A061A8J3</accession>
<evidence type="ECO:0000313" key="7">
    <source>
        <dbReference type="Proteomes" id="UP000193380"/>
    </source>
</evidence>
<keyword evidence="5" id="KW-0653">Protein transport</keyword>
<dbReference type="AlphaFoldDB" id="A0A061A8J3"/>
<reference evidence="6" key="1">
    <citation type="journal article" date="2014" name="Nat. Commun.">
        <title>The rainbow trout genome provides novel insights into evolution after whole-genome duplication in vertebrates.</title>
        <authorList>
            <person name="Berthelot C."/>
            <person name="Brunet F."/>
            <person name="Chalopin D."/>
            <person name="Juanchich A."/>
            <person name="Bernard M."/>
            <person name="Noel B."/>
            <person name="Bento P."/>
            <person name="Da Silva C."/>
            <person name="Labadie K."/>
            <person name="Alberti A."/>
            <person name="Aury J.M."/>
            <person name="Louis A."/>
            <person name="Dehais P."/>
            <person name="Bardou P."/>
            <person name="Montfort J."/>
            <person name="Klopp C."/>
            <person name="Cabau C."/>
            <person name="Gaspin C."/>
            <person name="Thorgaard G.H."/>
            <person name="Boussaha M."/>
            <person name="Quillet E."/>
            <person name="Guyomard R."/>
            <person name="Galiana D."/>
            <person name="Bobe J."/>
            <person name="Volff J.N."/>
            <person name="Genet C."/>
            <person name="Wincker P."/>
            <person name="Jaillon O."/>
            <person name="Roest Crollius H."/>
            <person name="Guiguen Y."/>
        </authorList>
    </citation>
    <scope>NUCLEOTIDE SEQUENCE [LARGE SCALE GENOMIC DNA]</scope>
</reference>
<gene>
    <name evidence="6" type="ORF">GSONMT00053996001</name>
</gene>
<sequence>MLAMMVDLEEDEEWSMADELEDDDFDSNAVAGESALDRMACGLGGKMVLPMIKQHIMTMLQNPDWKYRHAGLMALSAIGEGCHQQMEAILNEIVSFLLLFCQDPHPRVRYAACNAIGQMATDFAPTFQKKFHDKVISALLQTMEDQTNPRVQAHAAAALINFTEDCPKSLLIPYLDSLVQHLHVIMVAKLQEVCLSVNVCCFSVLVCVLKTFQPTWYFSATVLYGLAVRPFGRLKVCSPLRVSLAVGICYLMSDYIYNQLI</sequence>
<dbReference type="Pfam" id="PF13513">
    <property type="entry name" value="HEAT_EZ"/>
    <property type="match status" value="1"/>
</dbReference>
<organism evidence="6 7">
    <name type="scientific">Oncorhynchus mykiss</name>
    <name type="common">Rainbow trout</name>
    <name type="synonym">Salmo gairdneri</name>
    <dbReference type="NCBI Taxonomy" id="8022"/>
    <lineage>
        <taxon>Eukaryota</taxon>
        <taxon>Metazoa</taxon>
        <taxon>Chordata</taxon>
        <taxon>Craniata</taxon>
        <taxon>Vertebrata</taxon>
        <taxon>Euteleostomi</taxon>
        <taxon>Actinopterygii</taxon>
        <taxon>Neopterygii</taxon>
        <taxon>Teleostei</taxon>
        <taxon>Protacanthopterygii</taxon>
        <taxon>Salmoniformes</taxon>
        <taxon>Salmonidae</taxon>
        <taxon>Salmoninae</taxon>
        <taxon>Oncorhynchus</taxon>
    </lineage>
</organism>
<dbReference type="Gene3D" id="1.25.10.10">
    <property type="entry name" value="Leucine-rich Repeat Variant"/>
    <property type="match status" value="1"/>
</dbReference>
<keyword evidence="2" id="KW-0813">Transport</keyword>
<dbReference type="PaxDb" id="8022-A0A061A8J3"/>
<dbReference type="EMBL" id="FR972370">
    <property type="protein sequence ID" value="CDR14032.1"/>
    <property type="molecule type" value="Genomic_DNA"/>
</dbReference>
<evidence type="ECO:0000256" key="1">
    <source>
        <dbReference type="ARBA" id="ARBA00004496"/>
    </source>
</evidence>
<dbReference type="STRING" id="8022.A0A061A8J3"/>
<dbReference type="InterPro" id="IPR016024">
    <property type="entry name" value="ARM-type_fold"/>
</dbReference>
<keyword evidence="4" id="KW-0677">Repeat</keyword>
<keyword evidence="3" id="KW-0963">Cytoplasm</keyword>
<dbReference type="GO" id="GO:0005737">
    <property type="term" value="C:cytoplasm"/>
    <property type="evidence" value="ECO:0007669"/>
    <property type="project" value="UniProtKB-SubCell"/>
</dbReference>
<evidence type="ECO:0008006" key="8">
    <source>
        <dbReference type="Google" id="ProtNLM"/>
    </source>
</evidence>
<protein>
    <recommendedName>
        <fullName evidence="8">TOG domain-containing protein</fullName>
    </recommendedName>
</protein>
<evidence type="ECO:0000256" key="2">
    <source>
        <dbReference type="ARBA" id="ARBA00022448"/>
    </source>
</evidence>